<proteinExistence type="predicted"/>
<organism evidence="1 2">
    <name type="scientific">Anoxybacteroides tepidamans</name>
    <dbReference type="NCBI Taxonomy" id="265948"/>
    <lineage>
        <taxon>Bacteria</taxon>
        <taxon>Bacillati</taxon>
        <taxon>Bacillota</taxon>
        <taxon>Bacilli</taxon>
        <taxon>Bacillales</taxon>
        <taxon>Anoxybacillaceae</taxon>
        <taxon>Anoxybacteroides</taxon>
    </lineage>
</organism>
<comment type="caution">
    <text evidence="1">The sequence shown here is derived from an EMBL/GenBank/DDBJ whole genome shotgun (WGS) entry which is preliminary data.</text>
</comment>
<evidence type="ECO:0000313" key="2">
    <source>
        <dbReference type="Proteomes" id="UP000520011"/>
    </source>
</evidence>
<dbReference type="AlphaFoldDB" id="A0A7W8MUW3"/>
<dbReference type="SUPFAM" id="SSF52821">
    <property type="entry name" value="Rhodanese/Cell cycle control phosphatase"/>
    <property type="match status" value="1"/>
</dbReference>
<gene>
    <name evidence="1" type="ORF">HNQ34_002041</name>
</gene>
<sequence length="122" mass="14130">MEFLFFLFIATLIYNLYVRYVPVCRIPTVSLQQLSIIKKENIAVVDLRDYNDMTTLPIETAISLPLSYLKRNYEQLPYKDVIVVTSDSITTNLGVRKLKRYGFRVKGVCCVEQQVQTKIKTA</sequence>
<keyword evidence="2" id="KW-1185">Reference proteome</keyword>
<dbReference type="RefSeq" id="WP_183254075.1">
    <property type="nucleotide sequence ID" value="NZ_JACHEP010000010.1"/>
</dbReference>
<dbReference type="Proteomes" id="UP000520011">
    <property type="component" value="Unassembled WGS sequence"/>
</dbReference>
<keyword evidence="1" id="KW-0808">Transferase</keyword>
<dbReference type="Gene3D" id="3.40.250.10">
    <property type="entry name" value="Rhodanese-like domain"/>
    <property type="match status" value="1"/>
</dbReference>
<reference evidence="1 2" key="1">
    <citation type="submission" date="2020-08" db="EMBL/GenBank/DDBJ databases">
        <title>Genomic Encyclopedia of Type Strains, Phase IV (KMG-IV): sequencing the most valuable type-strain genomes for metagenomic binning, comparative biology and taxonomic classification.</title>
        <authorList>
            <person name="Goeker M."/>
        </authorList>
    </citation>
    <scope>NUCLEOTIDE SEQUENCE [LARGE SCALE GENOMIC DNA]</scope>
    <source>
        <strain evidence="1 2">DSM 16325</strain>
    </source>
</reference>
<name>A0A7W8MUW3_9BACL</name>
<dbReference type="GO" id="GO:0016740">
    <property type="term" value="F:transferase activity"/>
    <property type="evidence" value="ECO:0007669"/>
    <property type="project" value="UniProtKB-KW"/>
</dbReference>
<dbReference type="InterPro" id="IPR036873">
    <property type="entry name" value="Rhodanese-like_dom_sf"/>
</dbReference>
<protein>
    <submittedName>
        <fullName evidence="1">Rhodanese-related sulfurtransferase</fullName>
    </submittedName>
</protein>
<evidence type="ECO:0000313" key="1">
    <source>
        <dbReference type="EMBL" id="MBB5324942.1"/>
    </source>
</evidence>
<dbReference type="CDD" id="cd00158">
    <property type="entry name" value="RHOD"/>
    <property type="match status" value="1"/>
</dbReference>
<dbReference type="EMBL" id="JACHEP010000010">
    <property type="protein sequence ID" value="MBB5324942.1"/>
    <property type="molecule type" value="Genomic_DNA"/>
</dbReference>
<accession>A0A7W8MUW3</accession>